<evidence type="ECO:0000256" key="1">
    <source>
        <dbReference type="ARBA" id="ARBA00004141"/>
    </source>
</evidence>
<feature type="transmembrane region" description="Helical" evidence="5">
    <location>
        <begin position="132"/>
        <end position="158"/>
    </location>
</feature>
<dbReference type="PANTHER" id="PTHR43243:SF20">
    <property type="entry name" value="CATIONIC AMINO ACID TRANSPORTER 3"/>
    <property type="match status" value="1"/>
</dbReference>
<evidence type="ECO:0000256" key="4">
    <source>
        <dbReference type="ARBA" id="ARBA00023136"/>
    </source>
</evidence>
<dbReference type="AlphaFoldDB" id="A0A915BHS7"/>
<reference evidence="7" key="1">
    <citation type="submission" date="2022-11" db="UniProtKB">
        <authorList>
            <consortium name="WormBaseParasite"/>
        </authorList>
    </citation>
    <scope>IDENTIFICATION</scope>
</reference>
<dbReference type="InterPro" id="IPR002293">
    <property type="entry name" value="AA/rel_permease1"/>
</dbReference>
<feature type="transmembrane region" description="Helical" evidence="5">
    <location>
        <begin position="104"/>
        <end position="125"/>
    </location>
</feature>
<accession>A0A915BHS7</accession>
<organism evidence="6 7">
    <name type="scientific">Parascaris univalens</name>
    <name type="common">Nematode worm</name>
    <dbReference type="NCBI Taxonomy" id="6257"/>
    <lineage>
        <taxon>Eukaryota</taxon>
        <taxon>Metazoa</taxon>
        <taxon>Ecdysozoa</taxon>
        <taxon>Nematoda</taxon>
        <taxon>Chromadorea</taxon>
        <taxon>Rhabditida</taxon>
        <taxon>Spirurina</taxon>
        <taxon>Ascaridomorpha</taxon>
        <taxon>Ascaridoidea</taxon>
        <taxon>Ascarididae</taxon>
        <taxon>Parascaris</taxon>
    </lineage>
</organism>
<comment type="subcellular location">
    <subcellularLocation>
        <location evidence="1">Membrane</location>
        <topology evidence="1">Multi-pass membrane protein</topology>
    </subcellularLocation>
</comment>
<dbReference type="Proteomes" id="UP000887569">
    <property type="component" value="Unplaced"/>
</dbReference>
<feature type="transmembrane region" description="Helical" evidence="5">
    <location>
        <begin position="214"/>
        <end position="234"/>
    </location>
</feature>
<name>A0A915BHS7_PARUN</name>
<feature type="transmembrane region" description="Helical" evidence="5">
    <location>
        <begin position="28"/>
        <end position="50"/>
    </location>
</feature>
<sequence length="353" mass="38544">MHEILRAFGRLKTVDDEFLNHSEWIRKLGAPSLIGIAGALSIPVGVFVIVPYTITAITGPSALLSLLLASIVMILSGLHMNELLCSMPKNCLLYNFLYASFGELPAYTVAWASLLDLTIAITTVARTWSEHVVAATISVVMAVVTVLTTSSTVVVGFFHADPRHWIASGFFKNGTTGVNSVICGASYFICAYAGVEALSYLFEETHAPRTRIPLILPFTVFTFTLFIFLVTMVFTMTTDFSKFPTTMLLPDVFAAIKIPSARYIMTVGAVCGISGAMLVVFLPASRLLSSLAFDRLLPCQCISHRSKKRGIPYLAVLVIAISSCSLIPLKRDAFFDVIAFNIPIRMLLLVRIN</sequence>
<dbReference type="Pfam" id="PF13520">
    <property type="entry name" value="AA_permease_2"/>
    <property type="match status" value="1"/>
</dbReference>
<evidence type="ECO:0000256" key="2">
    <source>
        <dbReference type="ARBA" id="ARBA00022692"/>
    </source>
</evidence>
<evidence type="ECO:0000256" key="5">
    <source>
        <dbReference type="SAM" id="Phobius"/>
    </source>
</evidence>
<dbReference type="Gene3D" id="1.20.1740.10">
    <property type="entry name" value="Amino acid/polyamine transporter I"/>
    <property type="match status" value="1"/>
</dbReference>
<keyword evidence="6" id="KW-1185">Reference proteome</keyword>
<dbReference type="WBParaSite" id="PgR040_g030_t01">
    <property type="protein sequence ID" value="PgR040_g030_t01"/>
    <property type="gene ID" value="PgR040_g030"/>
</dbReference>
<protein>
    <submittedName>
        <fullName evidence="7">Amino acid permease/ SLC12A domain-containing protein</fullName>
    </submittedName>
</protein>
<dbReference type="GO" id="GO:0005886">
    <property type="term" value="C:plasma membrane"/>
    <property type="evidence" value="ECO:0007669"/>
    <property type="project" value="TreeGrafter"/>
</dbReference>
<proteinExistence type="predicted"/>
<dbReference type="GO" id="GO:0015171">
    <property type="term" value="F:amino acid transmembrane transporter activity"/>
    <property type="evidence" value="ECO:0007669"/>
    <property type="project" value="TreeGrafter"/>
</dbReference>
<keyword evidence="2 5" id="KW-0812">Transmembrane</keyword>
<keyword evidence="3 5" id="KW-1133">Transmembrane helix</keyword>
<feature type="transmembrane region" description="Helical" evidence="5">
    <location>
        <begin position="310"/>
        <end position="328"/>
    </location>
</feature>
<evidence type="ECO:0000313" key="6">
    <source>
        <dbReference type="Proteomes" id="UP000887569"/>
    </source>
</evidence>
<keyword evidence="4 5" id="KW-0472">Membrane</keyword>
<evidence type="ECO:0000313" key="7">
    <source>
        <dbReference type="WBParaSite" id="PgR040_g030_t01"/>
    </source>
</evidence>
<dbReference type="PIRSF" id="PIRSF006060">
    <property type="entry name" value="AA_transporter"/>
    <property type="match status" value="1"/>
</dbReference>
<evidence type="ECO:0000256" key="3">
    <source>
        <dbReference type="ARBA" id="ARBA00022989"/>
    </source>
</evidence>
<feature type="transmembrane region" description="Helical" evidence="5">
    <location>
        <begin position="178"/>
        <end position="202"/>
    </location>
</feature>
<feature type="transmembrane region" description="Helical" evidence="5">
    <location>
        <begin position="62"/>
        <end position="80"/>
    </location>
</feature>
<dbReference type="PANTHER" id="PTHR43243">
    <property type="entry name" value="INNER MEMBRANE TRANSPORTER YGJI-RELATED"/>
    <property type="match status" value="1"/>
</dbReference>
<feature type="transmembrane region" description="Helical" evidence="5">
    <location>
        <begin position="263"/>
        <end position="289"/>
    </location>
</feature>